<keyword evidence="2" id="KW-0378">Hydrolase</keyword>
<feature type="chain" id="PRO_5016919349" evidence="3">
    <location>
        <begin position="17"/>
        <end position="602"/>
    </location>
</feature>
<dbReference type="SUPFAM" id="SSF50494">
    <property type="entry name" value="Trypsin-like serine proteases"/>
    <property type="match status" value="1"/>
</dbReference>
<dbReference type="PRINTS" id="PR00834">
    <property type="entry name" value="PROTEASES2C"/>
</dbReference>
<protein>
    <submittedName>
        <fullName evidence="4">Serine protease</fullName>
    </submittedName>
</protein>
<dbReference type="PANTHER" id="PTHR43343">
    <property type="entry name" value="PEPTIDASE S12"/>
    <property type="match status" value="1"/>
</dbReference>
<accession>A0A368KKW2</accession>
<dbReference type="PROSITE" id="PS51257">
    <property type="entry name" value="PROKAR_LIPOPROTEIN"/>
    <property type="match status" value="1"/>
</dbReference>
<proteinExistence type="predicted"/>
<reference evidence="4 5" key="1">
    <citation type="submission" date="2018-07" db="EMBL/GenBank/DDBJ databases">
        <title>Comparative genomes isolates from brazilian mangrove.</title>
        <authorList>
            <person name="De Araujo J.E."/>
            <person name="Taketani R.G."/>
            <person name="Silva M.C.P."/>
            <person name="Lourenco M.V."/>
            <person name="Oliveira V.M."/>
            <person name="Andreote F.D."/>
        </authorList>
    </citation>
    <scope>NUCLEOTIDE SEQUENCE [LARGE SCALE GENOMIC DNA]</scope>
    <source>
        <strain evidence="4 5">HEX PRIS-MGV</strain>
    </source>
</reference>
<dbReference type="Proteomes" id="UP000253562">
    <property type="component" value="Unassembled WGS sequence"/>
</dbReference>
<dbReference type="EMBL" id="QPEX01000045">
    <property type="protein sequence ID" value="RCS41416.1"/>
    <property type="molecule type" value="Genomic_DNA"/>
</dbReference>
<sequence length="602" mass="65516">MTCPRFAFACRFEALAMVTLTILLGTLGCGSGAGEPGGNTGGGLFGSGPAQEKSFESTVVNAAGKIVPYDKQPPYKARPTELHYQLEKTSRFIYKVETTVNFPDKDSIYLGQITYTVPNLSPEYVLRNQKKEEQEGEVFESSGTGFVVHAEGFLVTCAHVVEGSTKIEAHIGGKTYPAKVVDIDSKHDLALIRVDTTGLTPIAIMDSAEVQLAEEIRVVGYPLSDVLGESLKIARGTVSGIDNDRPNRVFQLDATVNPGNSGGPVVNEKGHVAGVATSLLSGDGLSNVGFAVPANQVREMLERQKIPFQAADAAEPYLRGPDLAKRVTPSVAFLKVTSGPNGVGTAEDKVVSFSGSLAQHVKPQIGSMYRIAGVRPLSDSGHLLMKPHGELSYNGGERFLPNFIGFFSTIGLEPLPESDSDEWQVANIRIIPQKKESKLVVEEDPLMADLLRLSPALQSRFRFGLNPQIKEIPSYDLHPAVEKADYKIIARRGNLIEIEKSYELKTMHENSHIPFLHLVGKATIQFDKKIGRIQSVSYKGRADYHIDDIDVSLPMSYKCTLEKNYPPYKPDPQAVAKSKETSVPVVKELPNATGLRKLELGN</sequence>
<dbReference type="InterPro" id="IPR009003">
    <property type="entry name" value="Peptidase_S1_PA"/>
</dbReference>
<dbReference type="InterPro" id="IPR051201">
    <property type="entry name" value="Chloro_Bact_Ser_Proteases"/>
</dbReference>
<dbReference type="GO" id="GO:0006508">
    <property type="term" value="P:proteolysis"/>
    <property type="evidence" value="ECO:0007669"/>
    <property type="project" value="UniProtKB-KW"/>
</dbReference>
<evidence type="ECO:0000256" key="2">
    <source>
        <dbReference type="ARBA" id="ARBA00022801"/>
    </source>
</evidence>
<evidence type="ECO:0000256" key="1">
    <source>
        <dbReference type="ARBA" id="ARBA00022670"/>
    </source>
</evidence>
<dbReference type="InterPro" id="IPR001940">
    <property type="entry name" value="Peptidase_S1C"/>
</dbReference>
<keyword evidence="1 4" id="KW-0645">Protease</keyword>
<organism evidence="4 5">
    <name type="scientific">Bremerella cremea</name>
    <dbReference type="NCBI Taxonomy" id="1031537"/>
    <lineage>
        <taxon>Bacteria</taxon>
        <taxon>Pseudomonadati</taxon>
        <taxon>Planctomycetota</taxon>
        <taxon>Planctomycetia</taxon>
        <taxon>Pirellulales</taxon>
        <taxon>Pirellulaceae</taxon>
        <taxon>Bremerella</taxon>
    </lineage>
</organism>
<dbReference type="PANTHER" id="PTHR43343:SF3">
    <property type="entry name" value="PROTEASE DO-LIKE 8, CHLOROPLASTIC"/>
    <property type="match status" value="1"/>
</dbReference>
<dbReference type="OrthoDB" id="1522627at2"/>
<evidence type="ECO:0000256" key="3">
    <source>
        <dbReference type="SAM" id="SignalP"/>
    </source>
</evidence>
<evidence type="ECO:0000313" key="4">
    <source>
        <dbReference type="EMBL" id="RCS41416.1"/>
    </source>
</evidence>
<dbReference type="Gene3D" id="2.40.10.120">
    <property type="match status" value="1"/>
</dbReference>
<dbReference type="RefSeq" id="WP_114372598.1">
    <property type="nucleotide sequence ID" value="NZ_QPEX01000045.1"/>
</dbReference>
<dbReference type="Pfam" id="PF13365">
    <property type="entry name" value="Trypsin_2"/>
    <property type="match status" value="1"/>
</dbReference>
<feature type="signal peptide" evidence="3">
    <location>
        <begin position="1"/>
        <end position="16"/>
    </location>
</feature>
<gene>
    <name evidence="4" type="ORF">DTL42_22935</name>
</gene>
<name>A0A368KKW2_9BACT</name>
<dbReference type="GO" id="GO:0004252">
    <property type="term" value="F:serine-type endopeptidase activity"/>
    <property type="evidence" value="ECO:0007669"/>
    <property type="project" value="InterPro"/>
</dbReference>
<dbReference type="AlphaFoldDB" id="A0A368KKW2"/>
<comment type="caution">
    <text evidence="4">The sequence shown here is derived from an EMBL/GenBank/DDBJ whole genome shotgun (WGS) entry which is preliminary data.</text>
</comment>
<evidence type="ECO:0000313" key="5">
    <source>
        <dbReference type="Proteomes" id="UP000253562"/>
    </source>
</evidence>
<keyword evidence="3" id="KW-0732">Signal</keyword>